<dbReference type="PROSITE" id="PS50110">
    <property type="entry name" value="RESPONSE_REGULATORY"/>
    <property type="match status" value="1"/>
</dbReference>
<dbReference type="GO" id="GO:0004673">
    <property type="term" value="F:protein histidine kinase activity"/>
    <property type="evidence" value="ECO:0007669"/>
    <property type="project" value="UniProtKB-EC"/>
</dbReference>
<proteinExistence type="predicted"/>
<dbReference type="Pfam" id="PF07536">
    <property type="entry name" value="HWE_HK"/>
    <property type="match status" value="1"/>
</dbReference>
<keyword evidence="3 8" id="KW-0597">Phosphoprotein</keyword>
<reference evidence="10" key="1">
    <citation type="submission" date="2021-10" db="EMBL/GenBank/DDBJ databases">
        <title>Roseicella aerolatum sp. nov., isolated from aerosols of e-waste dismantling site.</title>
        <authorList>
            <person name="Qin T."/>
        </authorList>
    </citation>
    <scope>NUCLEOTIDE SEQUENCE</scope>
    <source>
        <strain evidence="10">GB24</strain>
    </source>
</reference>
<feature type="domain" description="Response regulatory" evidence="9">
    <location>
        <begin position="15"/>
        <end position="133"/>
    </location>
</feature>
<dbReference type="InterPro" id="IPR011102">
    <property type="entry name" value="Sig_transdc_His_kinase_HWE"/>
</dbReference>
<dbReference type="Gene3D" id="3.30.565.10">
    <property type="entry name" value="Histidine kinase-like ATPase, C-terminal domain"/>
    <property type="match status" value="1"/>
</dbReference>
<dbReference type="PANTHER" id="PTHR41523">
    <property type="entry name" value="TWO-COMPONENT SYSTEM SENSOR PROTEIN"/>
    <property type="match status" value="1"/>
</dbReference>
<dbReference type="EC" id="2.7.13.3" evidence="2"/>
<feature type="modified residue" description="4-aspartylphosphate" evidence="8">
    <location>
        <position position="65"/>
    </location>
</feature>
<evidence type="ECO:0000256" key="8">
    <source>
        <dbReference type="PROSITE-ProRule" id="PRU00169"/>
    </source>
</evidence>
<dbReference type="Proteomes" id="UP001139311">
    <property type="component" value="Unassembled WGS sequence"/>
</dbReference>
<dbReference type="AlphaFoldDB" id="A0A9X1IC57"/>
<evidence type="ECO:0000256" key="1">
    <source>
        <dbReference type="ARBA" id="ARBA00000085"/>
    </source>
</evidence>
<dbReference type="GO" id="GO:0005524">
    <property type="term" value="F:ATP binding"/>
    <property type="evidence" value="ECO:0007669"/>
    <property type="project" value="UniProtKB-KW"/>
</dbReference>
<accession>A0A9X1IC57</accession>
<keyword evidence="11" id="KW-1185">Reference proteome</keyword>
<dbReference type="Pfam" id="PF00072">
    <property type="entry name" value="Response_reg"/>
    <property type="match status" value="1"/>
</dbReference>
<dbReference type="InterPro" id="IPR001789">
    <property type="entry name" value="Sig_transdc_resp-reg_receiver"/>
</dbReference>
<keyword evidence="7" id="KW-0067">ATP-binding</keyword>
<dbReference type="InterPro" id="IPR035965">
    <property type="entry name" value="PAS-like_dom_sf"/>
</dbReference>
<dbReference type="InterPro" id="IPR013656">
    <property type="entry name" value="PAS_4"/>
</dbReference>
<dbReference type="CDD" id="cd00156">
    <property type="entry name" value="REC"/>
    <property type="match status" value="1"/>
</dbReference>
<sequence length="476" mass="49774">MLDRPGIPTAGGPYSVLVVDDESALREELATGLQDLGFPVRSAADAEDALAHLAIEPDIAVILTDIRMPGLSGIALAEQILASGLPSRAVEVVLLTGNASLDDATRALRAGAFDLLHKPARFADIAAVVRRALARAAGRRTAALAAEQERLELQALYGAVPVGLGLVGHDLHLDRANPALIELLGLPQGADLRRLWEAAPASRAVLEEPIRRVLAGGKGAAGSIRLQLPQGADAGPAAFRMLDLRIYPVPDAHAPGRIFAAGLACLDVTAEAMLLRELDHRVKNAYASFLGLVHASARNSAAEDARQMAKDLARRVSALARAHDLVRPAVAGALQFGAPEGVSLAVLAREVLAPYATEAGDRIRIRGPEVAIGPRAAPGLALLLHELATNALKHGALSSAAGNVALEWQVEGDRLTLDWRESGGPSVAGPPARTGFGSRLLRQADLGALRQGVELDWSDPDGLRARLQAPVHLLGA</sequence>
<dbReference type="SMART" id="SM00911">
    <property type="entry name" value="HWE_HK"/>
    <property type="match status" value="1"/>
</dbReference>
<evidence type="ECO:0000259" key="9">
    <source>
        <dbReference type="PROSITE" id="PS50110"/>
    </source>
</evidence>
<keyword evidence="5" id="KW-0547">Nucleotide-binding</keyword>
<dbReference type="PANTHER" id="PTHR41523:SF8">
    <property type="entry name" value="ETHYLENE RESPONSE SENSOR PROTEIN"/>
    <property type="match status" value="1"/>
</dbReference>
<dbReference type="InterPro" id="IPR036890">
    <property type="entry name" value="HATPase_C_sf"/>
</dbReference>
<comment type="caution">
    <text evidence="10">The sequence shown here is derived from an EMBL/GenBank/DDBJ whole genome shotgun (WGS) entry which is preliminary data.</text>
</comment>
<evidence type="ECO:0000256" key="5">
    <source>
        <dbReference type="ARBA" id="ARBA00022741"/>
    </source>
</evidence>
<evidence type="ECO:0000256" key="3">
    <source>
        <dbReference type="ARBA" id="ARBA00022553"/>
    </source>
</evidence>
<protein>
    <recommendedName>
        <fullName evidence="2">histidine kinase</fullName>
        <ecNumber evidence="2">2.7.13.3</ecNumber>
    </recommendedName>
</protein>
<evidence type="ECO:0000256" key="7">
    <source>
        <dbReference type="ARBA" id="ARBA00022840"/>
    </source>
</evidence>
<keyword evidence="6" id="KW-0418">Kinase</keyword>
<evidence type="ECO:0000313" key="11">
    <source>
        <dbReference type="Proteomes" id="UP001139311"/>
    </source>
</evidence>
<dbReference type="SMART" id="SM00448">
    <property type="entry name" value="REC"/>
    <property type="match status" value="1"/>
</dbReference>
<evidence type="ECO:0000256" key="6">
    <source>
        <dbReference type="ARBA" id="ARBA00022777"/>
    </source>
</evidence>
<dbReference type="SUPFAM" id="SSF55785">
    <property type="entry name" value="PYP-like sensor domain (PAS domain)"/>
    <property type="match status" value="1"/>
</dbReference>
<dbReference type="Pfam" id="PF08448">
    <property type="entry name" value="PAS_4"/>
    <property type="match status" value="1"/>
</dbReference>
<organism evidence="10 11">
    <name type="scientific">Roseicella aerolata</name>
    <dbReference type="NCBI Taxonomy" id="2883479"/>
    <lineage>
        <taxon>Bacteria</taxon>
        <taxon>Pseudomonadati</taxon>
        <taxon>Pseudomonadota</taxon>
        <taxon>Alphaproteobacteria</taxon>
        <taxon>Acetobacterales</taxon>
        <taxon>Roseomonadaceae</taxon>
        <taxon>Roseicella</taxon>
    </lineage>
</organism>
<keyword evidence="4" id="KW-0808">Transferase</keyword>
<dbReference type="RefSeq" id="WP_226607891.1">
    <property type="nucleotide sequence ID" value="NZ_JAJAQI010000012.1"/>
</dbReference>
<evidence type="ECO:0000256" key="2">
    <source>
        <dbReference type="ARBA" id="ARBA00012438"/>
    </source>
</evidence>
<gene>
    <name evidence="10" type="ORF">LHA35_10235</name>
</gene>
<name>A0A9X1IC57_9PROT</name>
<dbReference type="SUPFAM" id="SSF52172">
    <property type="entry name" value="CheY-like"/>
    <property type="match status" value="1"/>
</dbReference>
<dbReference type="EMBL" id="JAJAQI010000012">
    <property type="protein sequence ID" value="MCB4822111.1"/>
    <property type="molecule type" value="Genomic_DNA"/>
</dbReference>
<evidence type="ECO:0000313" key="10">
    <source>
        <dbReference type="EMBL" id="MCB4822111.1"/>
    </source>
</evidence>
<dbReference type="Gene3D" id="3.40.50.2300">
    <property type="match status" value="1"/>
</dbReference>
<dbReference type="InterPro" id="IPR011006">
    <property type="entry name" value="CheY-like_superfamily"/>
</dbReference>
<evidence type="ECO:0000256" key="4">
    <source>
        <dbReference type="ARBA" id="ARBA00022679"/>
    </source>
</evidence>
<comment type="catalytic activity">
    <reaction evidence="1">
        <text>ATP + protein L-histidine = ADP + protein N-phospho-L-histidine.</text>
        <dbReference type="EC" id="2.7.13.3"/>
    </reaction>
</comment>
<dbReference type="Gene3D" id="3.30.450.20">
    <property type="entry name" value="PAS domain"/>
    <property type="match status" value="1"/>
</dbReference>
<dbReference type="GO" id="GO:0000160">
    <property type="term" value="P:phosphorelay signal transduction system"/>
    <property type="evidence" value="ECO:0007669"/>
    <property type="project" value="InterPro"/>
</dbReference>